<dbReference type="Pfam" id="PF12874">
    <property type="entry name" value="zf-met"/>
    <property type="match status" value="1"/>
</dbReference>
<dbReference type="AlphaFoldDB" id="A0AAV2STX8"/>
<feature type="domain" description="C2H2-type" evidence="6">
    <location>
        <begin position="406"/>
        <end position="433"/>
    </location>
</feature>
<sequence length="664" mass="76409">MDPNIYIKQELPQDSSLSFETYDSESYKIEDVENKEFDVVSDIKLEGAGHGDVTLKDKNNIPCATRSVHMVNENEISTMPRKRKYTNTSSLIHVTKKEKSLSCIACKIDFVSISTFIGHLNAVHREDGINPIRSCPICDYDFTTLSEGVKVLHMWDHSVEVSQSGSHMKVAEIQTKKQNVKIEYRNEKQIENTNKRLKNVGEHSCSLCSMSFRNLADLISHMDMHKKVKQYFCDVCDLQFKTDNELAIHIPIHEKEKVDPVKGKELMISTVLGKRNCTHRCPICNGGLMDMSTFIIHWKGKHPNVQICPLCKKDYSNKAAFLVFLTEHMQEHSSEEFETYLHIKVPEIQFLGLDRKKNKSANKATASNTKKSMKVGEYLCPLCKKSFTALTDMISHIDDHKQVKNFYCSVCKLQFKTDDELKRHMQTHEIEKFNLVQGKEFKSNEAIEKYDSVIHNSACARRECVTETNSESINCPICYMSFIGKTAAVSHFQRLHICPICEIFMPTKNDMDDHIKSHACQTCRIAKSVHQIKSKANNVIQKNNCCIFCNSQLNDNSFVCICNICNKRLPISQYLKLHVSGHAEHFKYRVFNKEIVRKPVPAPYGCLLCHINYANNELFMEHMNIIHTYDKETNLYMCSICNIGFNEVIELTIHNEEHFNKINL</sequence>
<evidence type="ECO:0000256" key="1">
    <source>
        <dbReference type="ARBA" id="ARBA00022723"/>
    </source>
</evidence>
<dbReference type="SUPFAM" id="SSF57667">
    <property type="entry name" value="beta-beta-alpha zinc fingers"/>
    <property type="match status" value="3"/>
</dbReference>
<feature type="domain" description="C2H2-type" evidence="6">
    <location>
        <begin position="203"/>
        <end position="230"/>
    </location>
</feature>
<dbReference type="PROSITE" id="PS00028">
    <property type="entry name" value="ZINC_FINGER_C2H2_1"/>
    <property type="match status" value="9"/>
</dbReference>
<dbReference type="Gene3D" id="3.30.160.60">
    <property type="entry name" value="Classic Zinc Finger"/>
    <property type="match status" value="3"/>
</dbReference>
<keyword evidence="2" id="KW-0677">Repeat</keyword>
<feature type="domain" description="C2H2-type" evidence="6">
    <location>
        <begin position="231"/>
        <end position="258"/>
    </location>
</feature>
<feature type="domain" description="C2H2-type" evidence="6">
    <location>
        <begin position="378"/>
        <end position="405"/>
    </location>
</feature>
<evidence type="ECO:0000256" key="5">
    <source>
        <dbReference type="PROSITE-ProRule" id="PRU00042"/>
    </source>
</evidence>
<feature type="domain" description="C2H2-type" evidence="6">
    <location>
        <begin position="604"/>
        <end position="632"/>
    </location>
</feature>
<evidence type="ECO:0000259" key="6">
    <source>
        <dbReference type="PROSITE" id="PS50157"/>
    </source>
</evidence>
<keyword evidence="8" id="KW-1185">Reference proteome</keyword>
<dbReference type="InterPro" id="IPR036236">
    <property type="entry name" value="Znf_C2H2_sf"/>
</dbReference>
<proteinExistence type="predicted"/>
<evidence type="ECO:0000256" key="4">
    <source>
        <dbReference type="ARBA" id="ARBA00022833"/>
    </source>
</evidence>
<evidence type="ECO:0000256" key="3">
    <source>
        <dbReference type="ARBA" id="ARBA00022771"/>
    </source>
</evidence>
<protein>
    <recommendedName>
        <fullName evidence="6">C2H2-type domain-containing protein</fullName>
    </recommendedName>
</protein>
<reference evidence="7 8" key="1">
    <citation type="submission" date="2024-05" db="EMBL/GenBank/DDBJ databases">
        <authorList>
            <person name="Wallberg A."/>
        </authorList>
    </citation>
    <scope>NUCLEOTIDE SEQUENCE [LARGE SCALE GENOMIC DNA]</scope>
</reference>
<evidence type="ECO:0000313" key="7">
    <source>
        <dbReference type="EMBL" id="CAL4240021.1"/>
    </source>
</evidence>
<dbReference type="PROSITE" id="PS50157">
    <property type="entry name" value="ZINC_FINGER_C2H2_2"/>
    <property type="match status" value="5"/>
</dbReference>
<evidence type="ECO:0000313" key="8">
    <source>
        <dbReference type="Proteomes" id="UP001497623"/>
    </source>
</evidence>
<dbReference type="PANTHER" id="PTHR24379:SF117">
    <property type="entry name" value="ZINC FINGER PROTEIN WECKLE"/>
    <property type="match status" value="1"/>
</dbReference>
<dbReference type="PANTHER" id="PTHR24379">
    <property type="entry name" value="KRAB AND ZINC FINGER DOMAIN-CONTAINING"/>
    <property type="match status" value="1"/>
</dbReference>
<name>A0AAV2STX8_MEGNR</name>
<evidence type="ECO:0000256" key="2">
    <source>
        <dbReference type="ARBA" id="ARBA00022737"/>
    </source>
</evidence>
<dbReference type="InterPro" id="IPR013087">
    <property type="entry name" value="Znf_C2H2_type"/>
</dbReference>
<dbReference type="EMBL" id="CAXKWB010126783">
    <property type="protein sequence ID" value="CAL4240021.1"/>
    <property type="molecule type" value="Genomic_DNA"/>
</dbReference>
<keyword evidence="1" id="KW-0479">Metal-binding</keyword>
<comment type="caution">
    <text evidence="7">The sequence shown here is derived from an EMBL/GenBank/DDBJ whole genome shotgun (WGS) entry which is preliminary data.</text>
</comment>
<accession>A0AAV2STX8</accession>
<organism evidence="7 8">
    <name type="scientific">Meganyctiphanes norvegica</name>
    <name type="common">Northern krill</name>
    <name type="synonym">Thysanopoda norvegica</name>
    <dbReference type="NCBI Taxonomy" id="48144"/>
    <lineage>
        <taxon>Eukaryota</taxon>
        <taxon>Metazoa</taxon>
        <taxon>Ecdysozoa</taxon>
        <taxon>Arthropoda</taxon>
        <taxon>Crustacea</taxon>
        <taxon>Multicrustacea</taxon>
        <taxon>Malacostraca</taxon>
        <taxon>Eumalacostraca</taxon>
        <taxon>Eucarida</taxon>
        <taxon>Euphausiacea</taxon>
        <taxon>Euphausiidae</taxon>
        <taxon>Meganyctiphanes</taxon>
    </lineage>
</organism>
<keyword evidence="4" id="KW-0862">Zinc</keyword>
<dbReference type="Pfam" id="PF00096">
    <property type="entry name" value="zf-C2H2"/>
    <property type="match status" value="2"/>
</dbReference>
<dbReference type="Proteomes" id="UP001497623">
    <property type="component" value="Unassembled WGS sequence"/>
</dbReference>
<dbReference type="GO" id="GO:0008270">
    <property type="term" value="F:zinc ion binding"/>
    <property type="evidence" value="ECO:0007669"/>
    <property type="project" value="UniProtKB-KW"/>
</dbReference>
<keyword evidence="3 5" id="KW-0863">Zinc-finger</keyword>
<gene>
    <name evidence="7" type="ORF">MNOR_LOCUS40575</name>
</gene>
<dbReference type="SMART" id="SM00355">
    <property type="entry name" value="ZnF_C2H2"/>
    <property type="match status" value="13"/>
</dbReference>